<dbReference type="EMBL" id="BSFF01000003">
    <property type="protein sequence ID" value="GLK56761.1"/>
    <property type="molecule type" value="Genomic_DNA"/>
</dbReference>
<feature type="compositionally biased region" description="Pro residues" evidence="1">
    <location>
        <begin position="61"/>
        <end position="74"/>
    </location>
</feature>
<reference evidence="3" key="3">
    <citation type="submission" date="2023-01" db="EMBL/GenBank/DDBJ databases">
        <authorList>
            <person name="Sun Q."/>
            <person name="Evtushenko L."/>
        </authorList>
    </citation>
    <scope>NUCLEOTIDE SEQUENCE</scope>
    <source>
        <strain evidence="3">VKM B-1606</strain>
    </source>
</reference>
<evidence type="ECO:0000313" key="5">
    <source>
        <dbReference type="Proteomes" id="UP000758856"/>
    </source>
</evidence>
<accession>A0A9W6IUE6</accession>
<evidence type="ECO:0000313" key="6">
    <source>
        <dbReference type="Proteomes" id="UP001143400"/>
    </source>
</evidence>
<name>A0A9W6IUE6_9HYPH</name>
<protein>
    <recommendedName>
        <fullName evidence="7">DUF3035 domain-containing protein</fullName>
    </recommendedName>
</protein>
<feature type="region of interest" description="Disordered" evidence="1">
    <location>
        <begin position="44"/>
        <end position="217"/>
    </location>
</feature>
<comment type="caution">
    <text evidence="3">The sequence shown here is derived from an EMBL/GenBank/DDBJ whole genome shotgun (WGS) entry which is preliminary data.</text>
</comment>
<dbReference type="Proteomes" id="UP001143400">
    <property type="component" value="Unassembled WGS sequence"/>
</dbReference>
<feature type="compositionally biased region" description="Polar residues" evidence="1">
    <location>
        <begin position="142"/>
        <end position="153"/>
    </location>
</feature>
<keyword evidence="2" id="KW-0732">Signal</keyword>
<organism evidence="3 6">
    <name type="scientific">Methylopila capsulata</name>
    <dbReference type="NCBI Taxonomy" id="61654"/>
    <lineage>
        <taxon>Bacteria</taxon>
        <taxon>Pseudomonadati</taxon>
        <taxon>Pseudomonadota</taxon>
        <taxon>Alphaproteobacteria</taxon>
        <taxon>Hyphomicrobiales</taxon>
        <taxon>Methylopilaceae</taxon>
        <taxon>Methylopila</taxon>
    </lineage>
</organism>
<dbReference type="EMBL" id="JAFBCY010000003">
    <property type="protein sequence ID" value="MBM7852553.1"/>
    <property type="molecule type" value="Genomic_DNA"/>
</dbReference>
<proteinExistence type="predicted"/>
<reference evidence="3" key="1">
    <citation type="journal article" date="2014" name="Int. J. Syst. Evol. Microbiol.">
        <title>Complete genome sequence of Corynebacterium casei LMG S-19264T (=DSM 44701T), isolated from a smear-ripened cheese.</title>
        <authorList>
            <consortium name="US DOE Joint Genome Institute (JGI-PGF)"/>
            <person name="Walter F."/>
            <person name="Albersmeier A."/>
            <person name="Kalinowski J."/>
            <person name="Ruckert C."/>
        </authorList>
    </citation>
    <scope>NUCLEOTIDE SEQUENCE</scope>
    <source>
        <strain evidence="3">VKM B-1606</strain>
    </source>
</reference>
<dbReference type="AlphaFoldDB" id="A0A9W6IUE6"/>
<feature type="compositionally biased region" description="Basic and acidic residues" evidence="1">
    <location>
        <begin position="105"/>
        <end position="118"/>
    </location>
</feature>
<gene>
    <name evidence="3" type="ORF">GCM10008170_27800</name>
    <name evidence="4" type="ORF">JOD31_002795</name>
</gene>
<reference evidence="4 5" key="2">
    <citation type="submission" date="2021-01" db="EMBL/GenBank/DDBJ databases">
        <title>Genomic Encyclopedia of Type Strains, Phase IV (KMG-IV): sequencing the most valuable type-strain genomes for metagenomic binning, comparative biology and taxonomic classification.</title>
        <authorList>
            <person name="Goeker M."/>
        </authorList>
    </citation>
    <scope>NUCLEOTIDE SEQUENCE [LARGE SCALE GENOMIC DNA]</scope>
    <source>
        <strain evidence="4 5">DSM 6130</strain>
    </source>
</reference>
<evidence type="ECO:0008006" key="7">
    <source>
        <dbReference type="Google" id="ProtNLM"/>
    </source>
</evidence>
<dbReference type="RefSeq" id="WP_204950933.1">
    <property type="nucleotide sequence ID" value="NZ_BSFF01000003.1"/>
</dbReference>
<dbReference type="Proteomes" id="UP000758856">
    <property type="component" value="Unassembled WGS sequence"/>
</dbReference>
<feature type="compositionally biased region" description="Basic and acidic residues" evidence="1">
    <location>
        <begin position="46"/>
        <end position="59"/>
    </location>
</feature>
<evidence type="ECO:0000313" key="3">
    <source>
        <dbReference type="EMBL" id="GLK56761.1"/>
    </source>
</evidence>
<evidence type="ECO:0000256" key="2">
    <source>
        <dbReference type="SAM" id="SignalP"/>
    </source>
</evidence>
<evidence type="ECO:0000313" key="4">
    <source>
        <dbReference type="EMBL" id="MBM7852553.1"/>
    </source>
</evidence>
<feature type="chain" id="PRO_5040736385" description="DUF3035 domain-containing protein" evidence="2">
    <location>
        <begin position="28"/>
        <end position="217"/>
    </location>
</feature>
<feature type="signal peptide" evidence="2">
    <location>
        <begin position="1"/>
        <end position="27"/>
    </location>
</feature>
<keyword evidence="5" id="KW-1185">Reference proteome</keyword>
<sequence>MKRQIKALVAPAAFAVAALGLAHPAQAADDMGSNPITELFDAFGMGDKEKPDIDYRERPALVPPPAVGQLPPPQAKGAVAQSTGQWPLDPDAERRAQRKALADVPRTEERDYLLDRNSRLSPSELNRKRTAEPDAAGVAGYSSPTYDNTNDRLSPSELKARKTQTAEAVPAGAEPKRARLTDPPSGYRTPASTAPYKAPEAEASWYKKINPFSSEGH</sequence>
<evidence type="ECO:0000256" key="1">
    <source>
        <dbReference type="SAM" id="MobiDB-lite"/>
    </source>
</evidence>